<evidence type="ECO:0000313" key="2">
    <source>
        <dbReference type="Proteomes" id="UP001501094"/>
    </source>
</evidence>
<reference evidence="2" key="1">
    <citation type="journal article" date="2019" name="Int. J. Syst. Evol. Microbiol.">
        <title>The Global Catalogue of Microorganisms (GCM) 10K type strain sequencing project: providing services to taxonomists for standard genome sequencing and annotation.</title>
        <authorList>
            <consortium name="The Broad Institute Genomics Platform"/>
            <consortium name="The Broad Institute Genome Sequencing Center for Infectious Disease"/>
            <person name="Wu L."/>
            <person name="Ma J."/>
        </authorList>
    </citation>
    <scope>NUCLEOTIDE SEQUENCE [LARGE SCALE GENOMIC DNA]</scope>
    <source>
        <strain evidence="2">JCM 14326</strain>
    </source>
</reference>
<evidence type="ECO:0008006" key="3">
    <source>
        <dbReference type="Google" id="ProtNLM"/>
    </source>
</evidence>
<gene>
    <name evidence="1" type="ORF">GCM10009751_37290</name>
</gene>
<dbReference type="Proteomes" id="UP001501094">
    <property type="component" value="Unassembled WGS sequence"/>
</dbReference>
<protein>
    <recommendedName>
        <fullName evidence="3">Coenzyme PQQ synthesis protein D (PqqD)</fullName>
    </recommendedName>
</protein>
<proteinExistence type="predicted"/>
<keyword evidence="2" id="KW-1185">Reference proteome</keyword>
<sequence>MSTRYRLADGVTCTPTPEGGSILIDVTRDRVFALNKTATAVLTTLVARQHEPLPEILDRAVRDDPDQAPRWTERLAQDLVSRRLLTEERT</sequence>
<dbReference type="EMBL" id="BAAANL010000009">
    <property type="protein sequence ID" value="GAA1874294.1"/>
    <property type="molecule type" value="Genomic_DNA"/>
</dbReference>
<dbReference type="NCBIfam" id="NF038044">
    <property type="entry name" value="act_def_assoc_B"/>
    <property type="match status" value="1"/>
</dbReference>
<name>A0ABP4ZYX3_9MICO</name>
<dbReference type="RefSeq" id="WP_344105942.1">
    <property type="nucleotide sequence ID" value="NZ_BAAANL010000009.1"/>
</dbReference>
<accession>A0ABP4ZYX3</accession>
<evidence type="ECO:0000313" key="1">
    <source>
        <dbReference type="EMBL" id="GAA1874294.1"/>
    </source>
</evidence>
<comment type="caution">
    <text evidence="1">The sequence shown here is derived from an EMBL/GenBank/DDBJ whole genome shotgun (WGS) entry which is preliminary data.</text>
</comment>
<organism evidence="1 2">
    <name type="scientific">Myceligenerans crystallogenes</name>
    <dbReference type="NCBI Taxonomy" id="316335"/>
    <lineage>
        <taxon>Bacteria</taxon>
        <taxon>Bacillati</taxon>
        <taxon>Actinomycetota</taxon>
        <taxon>Actinomycetes</taxon>
        <taxon>Micrococcales</taxon>
        <taxon>Promicromonosporaceae</taxon>
        <taxon>Myceligenerans</taxon>
    </lineage>
</organism>